<name>A0A1H0LVK2_9HYPH</name>
<proteinExistence type="predicted"/>
<evidence type="ECO:0000313" key="2">
    <source>
        <dbReference type="EMBL" id="SDO72155.1"/>
    </source>
</evidence>
<feature type="domain" description="YjiS-like" evidence="1">
    <location>
        <begin position="7"/>
        <end position="41"/>
    </location>
</feature>
<dbReference type="Proteomes" id="UP000198793">
    <property type="component" value="Unassembled WGS sequence"/>
</dbReference>
<evidence type="ECO:0000259" key="1">
    <source>
        <dbReference type="Pfam" id="PF06568"/>
    </source>
</evidence>
<dbReference type="InterPro" id="IPR009506">
    <property type="entry name" value="YjiS-like"/>
</dbReference>
<protein>
    <submittedName>
        <fullName evidence="2">Uncharacterized conserved protein YjiS, DUF1127 family</fullName>
    </submittedName>
</protein>
<organism evidence="2 3">
    <name type="scientific">Aureimonas jatrophae</name>
    <dbReference type="NCBI Taxonomy" id="1166073"/>
    <lineage>
        <taxon>Bacteria</taxon>
        <taxon>Pseudomonadati</taxon>
        <taxon>Pseudomonadota</taxon>
        <taxon>Alphaproteobacteria</taxon>
        <taxon>Hyphomicrobiales</taxon>
        <taxon>Aurantimonadaceae</taxon>
        <taxon>Aureimonas</taxon>
    </lineage>
</organism>
<dbReference type="OrthoDB" id="8244198at2"/>
<reference evidence="2 3" key="1">
    <citation type="submission" date="2016-10" db="EMBL/GenBank/DDBJ databases">
        <authorList>
            <person name="de Groot N.N."/>
        </authorList>
    </citation>
    <scope>NUCLEOTIDE SEQUENCE [LARGE SCALE GENOMIC DNA]</scope>
    <source>
        <strain evidence="3">L7-484,KACC 16230,DSM 25025</strain>
    </source>
</reference>
<dbReference type="AlphaFoldDB" id="A0A1H0LVK2"/>
<dbReference type="RefSeq" id="WP_090676425.1">
    <property type="nucleotide sequence ID" value="NZ_FNIT01000011.1"/>
</dbReference>
<dbReference type="STRING" id="1166073.SAMN05192530_11174"/>
<sequence length="48" mass="5660">MLTSLAKRFQTIRAHRKTVLELNRMDDRMLSDIGVMRGDIDRMVRVGR</sequence>
<evidence type="ECO:0000313" key="3">
    <source>
        <dbReference type="Proteomes" id="UP000198793"/>
    </source>
</evidence>
<dbReference type="Pfam" id="PF06568">
    <property type="entry name" value="YjiS-like"/>
    <property type="match status" value="1"/>
</dbReference>
<dbReference type="EMBL" id="FNIT01000011">
    <property type="protein sequence ID" value="SDO72155.1"/>
    <property type="molecule type" value="Genomic_DNA"/>
</dbReference>
<keyword evidence="3" id="KW-1185">Reference proteome</keyword>
<accession>A0A1H0LVK2</accession>
<gene>
    <name evidence="2" type="ORF">SAMN05192530_11174</name>
</gene>